<dbReference type="InterPro" id="IPR035513">
    <property type="entry name" value="Invertase/methylesterase_inhib"/>
</dbReference>
<dbReference type="Gene3D" id="1.20.140.40">
    <property type="entry name" value="Invertase/pectin methylesterase inhibitor family protein"/>
    <property type="match status" value="1"/>
</dbReference>
<dbReference type="Gramene" id="QL05p021878:mrna">
    <property type="protein sequence ID" value="QL05p021878:mrna:CDS:1"/>
    <property type="gene ID" value="QL05p021878"/>
</dbReference>
<evidence type="ECO:0000313" key="6">
    <source>
        <dbReference type="EnsemblPlants" id="QL05p021878:mrna:CDS:1"/>
    </source>
</evidence>
<dbReference type="PANTHER" id="PTHR36710:SF18">
    <property type="entry name" value="PECTINESTERASE INHIBITOR 5-RELATED"/>
    <property type="match status" value="1"/>
</dbReference>
<evidence type="ECO:0000259" key="5">
    <source>
        <dbReference type="Pfam" id="PF04043"/>
    </source>
</evidence>
<name>A0A7N2LN75_QUELO</name>
<reference evidence="6" key="2">
    <citation type="submission" date="2021-01" db="UniProtKB">
        <authorList>
            <consortium name="EnsemblPlants"/>
        </authorList>
    </citation>
    <scope>IDENTIFICATION</scope>
</reference>
<dbReference type="GO" id="GO:0004857">
    <property type="term" value="F:enzyme inhibitor activity"/>
    <property type="evidence" value="ECO:0007669"/>
    <property type="project" value="InterPro"/>
</dbReference>
<evidence type="ECO:0000256" key="1">
    <source>
        <dbReference type="ARBA" id="ARBA00022729"/>
    </source>
</evidence>
<keyword evidence="7" id="KW-1185">Reference proteome</keyword>
<reference evidence="6 7" key="1">
    <citation type="journal article" date="2016" name="G3 (Bethesda)">
        <title>First Draft Assembly and Annotation of the Genome of a California Endemic Oak Quercus lobata Nee (Fagaceae).</title>
        <authorList>
            <person name="Sork V.L."/>
            <person name="Fitz-Gibbon S.T."/>
            <person name="Puiu D."/>
            <person name="Crepeau M."/>
            <person name="Gugger P.F."/>
            <person name="Sherman R."/>
            <person name="Stevens K."/>
            <person name="Langley C.H."/>
            <person name="Pellegrini M."/>
            <person name="Salzberg S.L."/>
        </authorList>
    </citation>
    <scope>NUCLEOTIDE SEQUENCE [LARGE SCALE GENOMIC DNA]</scope>
    <source>
        <strain evidence="6 7">cv. SW786</strain>
    </source>
</reference>
<dbReference type="Pfam" id="PF04043">
    <property type="entry name" value="PMEI"/>
    <property type="match status" value="1"/>
</dbReference>
<dbReference type="EnsemblPlants" id="QL05p021878:mrna">
    <property type="protein sequence ID" value="QL05p021878:mrna:CDS:1"/>
    <property type="gene ID" value="QL05p021878"/>
</dbReference>
<accession>A0A7N2LN75</accession>
<dbReference type="InterPro" id="IPR052421">
    <property type="entry name" value="PCW_Enzyme_Inhibitor"/>
</dbReference>
<comment type="similarity">
    <text evidence="3">Belongs to the PMEI family.</text>
</comment>
<dbReference type="EMBL" id="LRBV02000005">
    <property type="status" value="NOT_ANNOTATED_CDS"/>
    <property type="molecule type" value="Genomic_DNA"/>
</dbReference>
<keyword evidence="1 4" id="KW-0732">Signal</keyword>
<feature type="domain" description="Pectinesterase inhibitor" evidence="5">
    <location>
        <begin position="32"/>
        <end position="131"/>
    </location>
</feature>
<evidence type="ECO:0000256" key="4">
    <source>
        <dbReference type="SAM" id="SignalP"/>
    </source>
</evidence>
<dbReference type="SUPFAM" id="SSF101148">
    <property type="entry name" value="Plant invertase/pectin methylesterase inhibitor"/>
    <property type="match status" value="1"/>
</dbReference>
<dbReference type="NCBIfam" id="TIGR01614">
    <property type="entry name" value="PME_inhib"/>
    <property type="match status" value="1"/>
</dbReference>
<dbReference type="InParanoid" id="A0A7N2LN75"/>
<feature type="chain" id="PRO_5029848872" description="Pectinesterase inhibitor domain-containing protein" evidence="4">
    <location>
        <begin position="30"/>
        <end position="173"/>
    </location>
</feature>
<evidence type="ECO:0000256" key="3">
    <source>
        <dbReference type="ARBA" id="ARBA00038471"/>
    </source>
</evidence>
<evidence type="ECO:0000313" key="7">
    <source>
        <dbReference type="Proteomes" id="UP000594261"/>
    </source>
</evidence>
<protein>
    <recommendedName>
        <fullName evidence="5">Pectinesterase inhibitor domain-containing protein</fullName>
    </recommendedName>
</protein>
<dbReference type="Proteomes" id="UP000594261">
    <property type="component" value="Chromosome 5"/>
</dbReference>
<sequence length="173" mass="19017">MAVKVGVPLYLVISVVFSLLLSSHHFAEADNEIAKTCALTEYPDVCTTILESDSRSSSANITGLSRIGLELTGTKASETAAVAYKLINNASSYAEWDIRATCFHIYNSSVEKINQEGLKYFDERKYENASEVVVSVNGEIHYCGTIGVVELNESNTLLDKFTTDLKTILHQLL</sequence>
<dbReference type="InterPro" id="IPR006501">
    <property type="entry name" value="Pectinesterase_inhib_dom"/>
</dbReference>
<organism evidence="6 7">
    <name type="scientific">Quercus lobata</name>
    <name type="common">Valley oak</name>
    <dbReference type="NCBI Taxonomy" id="97700"/>
    <lineage>
        <taxon>Eukaryota</taxon>
        <taxon>Viridiplantae</taxon>
        <taxon>Streptophyta</taxon>
        <taxon>Embryophyta</taxon>
        <taxon>Tracheophyta</taxon>
        <taxon>Spermatophyta</taxon>
        <taxon>Magnoliopsida</taxon>
        <taxon>eudicotyledons</taxon>
        <taxon>Gunneridae</taxon>
        <taxon>Pentapetalae</taxon>
        <taxon>rosids</taxon>
        <taxon>fabids</taxon>
        <taxon>Fagales</taxon>
        <taxon>Fagaceae</taxon>
        <taxon>Quercus</taxon>
    </lineage>
</organism>
<feature type="signal peptide" evidence="4">
    <location>
        <begin position="1"/>
        <end position="29"/>
    </location>
</feature>
<dbReference type="PANTHER" id="PTHR36710">
    <property type="entry name" value="PECTINESTERASE INHIBITOR-LIKE"/>
    <property type="match status" value="1"/>
</dbReference>
<dbReference type="AlphaFoldDB" id="A0A7N2LN75"/>
<keyword evidence="2" id="KW-1015">Disulfide bond</keyword>
<evidence type="ECO:0000256" key="2">
    <source>
        <dbReference type="ARBA" id="ARBA00023157"/>
    </source>
</evidence>
<proteinExistence type="inferred from homology"/>